<feature type="region of interest" description="Disordered" evidence="1">
    <location>
        <begin position="207"/>
        <end position="232"/>
    </location>
</feature>
<evidence type="ECO:0000313" key="3">
    <source>
        <dbReference type="Proteomes" id="UP000270230"/>
    </source>
</evidence>
<organism evidence="2 3">
    <name type="scientific">Hortaea werneckii</name>
    <name type="common">Black yeast</name>
    <name type="synonym">Cladosporium werneckii</name>
    <dbReference type="NCBI Taxonomy" id="91943"/>
    <lineage>
        <taxon>Eukaryota</taxon>
        <taxon>Fungi</taxon>
        <taxon>Dikarya</taxon>
        <taxon>Ascomycota</taxon>
        <taxon>Pezizomycotina</taxon>
        <taxon>Dothideomycetes</taxon>
        <taxon>Dothideomycetidae</taxon>
        <taxon>Mycosphaerellales</taxon>
        <taxon>Teratosphaeriaceae</taxon>
        <taxon>Hortaea</taxon>
    </lineage>
</organism>
<sequence length="658" mass="71240">MGPTHIAHNNRNPPALLRAFPSPASTVASSDSSSLNSPLVGNLPTSSQSKATWPTRSPFHEPADPVATLPDDIRAEPILTPPATDCPHVNMDLVVGGALSPVHAAQSEQAQQKAGPRMRLPSFEALGIAAPHPDRVCQQDLDGTLYGTPREHMKESPGQVSEDADLTDMFARLGGGKLNSSGAPPQKIGGRATNTPVQHYVATLTPPADAGTDGPSTVLASPQSGSGASDMGSLSRELAQSAIDDEEESWIEGGIQSLFENLQSAPIPSNPLRVLSHALPSPSHTGHVFPTIIGALHNSTPTSPTVWVNVFHAIPGRFNLADLPTSPPNTPGPAVGGDDYFTQKVFDSAVPISDYQDDLSSLPRSPRPIVPPSSINLAVVERYIPPTNANEFSDMFNTNGPSILVDRLVELSPSNGSLVFIYPTRTGAQTFVQEHLGPILDPLLRWICVVHGLSLDLSRSLGHMIAVDRMLEHDQLEHRIARLCALLTQRSTSIQRFHGSKAAFSLTYSGKKEVPLSRDVWAKDWWTKQEKPRIRDIMTRYAQEAQKKSSNGHVDRPATPTELVQQLLDGVVKREYPIGQEPERGVELDPSNHDVPCLPLGNVLHIDIHNSGNGDRGVFKGFLLTPSRLWRGFSAEEAIQDPRIFEHDLIRRHGNDVS</sequence>
<proteinExistence type="predicted"/>
<feature type="compositionally biased region" description="Polar residues" evidence="1">
    <location>
        <begin position="214"/>
        <end position="227"/>
    </location>
</feature>
<dbReference type="AlphaFoldDB" id="A0A3M7CE28"/>
<dbReference type="OrthoDB" id="5407894at2759"/>
<accession>A0A3M7CE28</accession>
<feature type="region of interest" description="Disordered" evidence="1">
    <location>
        <begin position="1"/>
        <end position="68"/>
    </location>
</feature>
<dbReference type="Proteomes" id="UP000270230">
    <property type="component" value="Unassembled WGS sequence"/>
</dbReference>
<gene>
    <name evidence="2" type="ORF">D0865_06939</name>
</gene>
<dbReference type="EMBL" id="QWIN01000526">
    <property type="protein sequence ID" value="RMY50391.1"/>
    <property type="molecule type" value="Genomic_DNA"/>
</dbReference>
<name>A0A3M7CE28_HORWE</name>
<dbReference type="VEuPathDB" id="FungiDB:BTJ68_04550"/>
<evidence type="ECO:0000313" key="2">
    <source>
        <dbReference type="EMBL" id="RMY50391.1"/>
    </source>
</evidence>
<feature type="compositionally biased region" description="Polar residues" evidence="1">
    <location>
        <begin position="43"/>
        <end position="55"/>
    </location>
</feature>
<feature type="compositionally biased region" description="Low complexity" evidence="1">
    <location>
        <begin position="22"/>
        <end position="40"/>
    </location>
</feature>
<comment type="caution">
    <text evidence="2">The sequence shown here is derived from an EMBL/GenBank/DDBJ whole genome shotgun (WGS) entry which is preliminary data.</text>
</comment>
<reference evidence="2 3" key="1">
    <citation type="journal article" date="2018" name="BMC Genomics">
        <title>Genomic evidence for intraspecific hybridization in a clonal and extremely halotolerant yeast.</title>
        <authorList>
            <person name="Gostincar C."/>
            <person name="Stajich J.E."/>
            <person name="Zupancic J."/>
            <person name="Zalar P."/>
            <person name="Gunde-Cimerman N."/>
        </authorList>
    </citation>
    <scope>NUCLEOTIDE SEQUENCE [LARGE SCALE GENOMIC DNA]</scope>
    <source>
        <strain evidence="2 3">EXF-151</strain>
    </source>
</reference>
<evidence type="ECO:0000256" key="1">
    <source>
        <dbReference type="SAM" id="MobiDB-lite"/>
    </source>
</evidence>
<protein>
    <submittedName>
        <fullName evidence="2">Uncharacterized protein</fullName>
    </submittedName>
</protein>